<dbReference type="SUPFAM" id="SSF54928">
    <property type="entry name" value="RNA-binding domain, RBD"/>
    <property type="match status" value="1"/>
</dbReference>
<dbReference type="CDD" id="cd01921">
    <property type="entry name" value="cyclophilin_RRM"/>
    <property type="match status" value="1"/>
</dbReference>
<dbReference type="InterPro" id="IPR035979">
    <property type="entry name" value="RBD_domain_sf"/>
</dbReference>
<feature type="domain" description="PPIase cyclophilin-type" evidence="11">
    <location>
        <begin position="10"/>
        <end position="178"/>
    </location>
</feature>
<keyword evidence="5 9" id="KW-0694">RNA-binding</keyword>
<reference evidence="13 14" key="1">
    <citation type="journal article" date="2004" name="Nature">
        <title>Genome evolution in yeasts.</title>
        <authorList>
            <consortium name="Genolevures"/>
            <person name="Dujon B."/>
            <person name="Sherman D."/>
            <person name="Fischer G."/>
            <person name="Durrens P."/>
            <person name="Casaregola S."/>
            <person name="Lafontaine I."/>
            <person name="de Montigny J."/>
            <person name="Marck C."/>
            <person name="Neuveglise C."/>
            <person name="Talla E."/>
            <person name="Goffard N."/>
            <person name="Frangeul L."/>
            <person name="Aigle M."/>
            <person name="Anthouard V."/>
            <person name="Babour A."/>
            <person name="Barbe V."/>
            <person name="Barnay S."/>
            <person name="Blanchin S."/>
            <person name="Beckerich J.M."/>
            <person name="Beyne E."/>
            <person name="Bleykasten C."/>
            <person name="Boisrame A."/>
            <person name="Boyer J."/>
            <person name="Cattolico L."/>
            <person name="Confanioleri F."/>
            <person name="de Daruvar A."/>
            <person name="Despons L."/>
            <person name="Fabre E."/>
            <person name="Fairhead C."/>
            <person name="Ferry-Dumazet H."/>
            <person name="Groppi A."/>
            <person name="Hantraye F."/>
            <person name="Hennequin C."/>
            <person name="Jauniaux N."/>
            <person name="Joyet P."/>
            <person name="Kachouri R."/>
            <person name="Kerrest A."/>
            <person name="Koszul R."/>
            <person name="Lemaire M."/>
            <person name="Lesur I."/>
            <person name="Ma L."/>
            <person name="Muller H."/>
            <person name="Nicaud J.M."/>
            <person name="Nikolski M."/>
            <person name="Oztas S."/>
            <person name="Ozier-Kalogeropoulos O."/>
            <person name="Pellenz S."/>
            <person name="Potier S."/>
            <person name="Richard G.F."/>
            <person name="Straub M.L."/>
            <person name="Suleau A."/>
            <person name="Swennene D."/>
            <person name="Tekaia F."/>
            <person name="Wesolowski-Louvel M."/>
            <person name="Westhof E."/>
            <person name="Wirth B."/>
            <person name="Zeniou-Meyer M."/>
            <person name="Zivanovic I."/>
            <person name="Bolotin-Fukuhara M."/>
            <person name="Thierry A."/>
            <person name="Bouchier C."/>
            <person name="Caudron B."/>
            <person name="Scarpelli C."/>
            <person name="Gaillardin C."/>
            <person name="Weissenbach J."/>
            <person name="Wincker P."/>
            <person name="Souciet J.L."/>
        </authorList>
    </citation>
    <scope>NUCLEOTIDE SEQUENCE [LARGE SCALE GENOMIC DNA]</scope>
    <source>
        <strain evidence="14">ATCC 36239 / CBS 767 / BCRC 21394 / JCM 1990 / NBRC 0083 / IGC 2968</strain>
    </source>
</reference>
<comment type="subcellular location">
    <subcellularLocation>
        <location evidence="3 10">Nucleus</location>
    </subcellularLocation>
</comment>
<dbReference type="HOGENOM" id="CLU_018791_2_0_1"/>
<dbReference type="InParanoid" id="Q6BPQ5"/>
<evidence type="ECO:0000256" key="6">
    <source>
        <dbReference type="ARBA" id="ARBA00023110"/>
    </source>
</evidence>
<keyword evidence="8 10" id="KW-0539">Nucleus</keyword>
<organism evidence="13 14">
    <name type="scientific">Debaryomyces hansenii (strain ATCC 36239 / CBS 767 / BCRC 21394 / JCM 1990 / NBRC 0083 / IGC 2968)</name>
    <name type="common">Yeast</name>
    <name type="synonym">Torulaspora hansenii</name>
    <dbReference type="NCBI Taxonomy" id="284592"/>
    <lineage>
        <taxon>Eukaryota</taxon>
        <taxon>Fungi</taxon>
        <taxon>Dikarya</taxon>
        <taxon>Ascomycota</taxon>
        <taxon>Saccharomycotina</taxon>
        <taxon>Pichiomycetes</taxon>
        <taxon>Debaryomycetaceae</taxon>
        <taxon>Debaryomyces</taxon>
    </lineage>
</organism>
<dbReference type="GO" id="GO:0005634">
    <property type="term" value="C:nucleus"/>
    <property type="evidence" value="ECO:0007669"/>
    <property type="project" value="UniProtKB-SubCell"/>
</dbReference>
<dbReference type="RefSeq" id="XP_459815.2">
    <property type="nucleotide sequence ID" value="XM_459815.1"/>
</dbReference>
<dbReference type="OrthoDB" id="2083at2759"/>
<evidence type="ECO:0000256" key="8">
    <source>
        <dbReference type="ARBA" id="ARBA00023242"/>
    </source>
</evidence>
<evidence type="ECO:0000256" key="7">
    <source>
        <dbReference type="ARBA" id="ARBA00023235"/>
    </source>
</evidence>
<dbReference type="PANTHER" id="PTHR45843:SF1">
    <property type="entry name" value="PEPTIDYL-PROLYL CIS-TRANS ISOMERASE-LIKE 4"/>
    <property type="match status" value="1"/>
</dbReference>
<evidence type="ECO:0000259" key="12">
    <source>
        <dbReference type="PROSITE" id="PS50102"/>
    </source>
</evidence>
<dbReference type="eggNOG" id="KOG0415">
    <property type="taxonomic scope" value="Eukaryota"/>
</dbReference>
<dbReference type="Pfam" id="PF00076">
    <property type="entry name" value="RRM_1"/>
    <property type="match status" value="1"/>
</dbReference>
<proteinExistence type="inferred from homology"/>
<accession>Q6BPQ5</accession>
<dbReference type="InterPro" id="IPR029000">
    <property type="entry name" value="Cyclophilin-like_dom_sf"/>
</dbReference>
<dbReference type="InterPro" id="IPR000504">
    <property type="entry name" value="RRM_dom"/>
</dbReference>
<dbReference type="Gene3D" id="2.40.100.10">
    <property type="entry name" value="Cyclophilin-like"/>
    <property type="match status" value="1"/>
</dbReference>
<dbReference type="AlphaFoldDB" id="Q6BPQ5"/>
<evidence type="ECO:0000313" key="14">
    <source>
        <dbReference type="Proteomes" id="UP000000599"/>
    </source>
</evidence>
<evidence type="ECO:0000259" key="11">
    <source>
        <dbReference type="PROSITE" id="PS50072"/>
    </source>
</evidence>
<dbReference type="GO" id="GO:0003723">
    <property type="term" value="F:RNA binding"/>
    <property type="evidence" value="ECO:0007669"/>
    <property type="project" value="UniProtKB-UniRule"/>
</dbReference>
<dbReference type="SUPFAM" id="SSF50891">
    <property type="entry name" value="Cyclophilin-like"/>
    <property type="match status" value="1"/>
</dbReference>
<dbReference type="PROSITE" id="PS50102">
    <property type="entry name" value="RRM"/>
    <property type="match status" value="1"/>
</dbReference>
<dbReference type="Pfam" id="PF00160">
    <property type="entry name" value="Pro_isomerase"/>
    <property type="match status" value="1"/>
</dbReference>
<dbReference type="GO" id="GO:0006357">
    <property type="term" value="P:regulation of transcription by RNA polymerase II"/>
    <property type="evidence" value="ECO:0007669"/>
    <property type="project" value="EnsemblFungi"/>
</dbReference>
<protein>
    <recommendedName>
        <fullName evidence="10">Peptidyl-prolyl cis-trans isomerase</fullName>
        <shortName evidence="10">PPIase</shortName>
        <ecNumber evidence="10">5.2.1.8</ecNumber>
    </recommendedName>
</protein>
<comment type="catalytic activity">
    <reaction evidence="1 10">
        <text>[protein]-peptidylproline (omega=180) = [protein]-peptidylproline (omega=0)</text>
        <dbReference type="Rhea" id="RHEA:16237"/>
        <dbReference type="Rhea" id="RHEA-COMP:10747"/>
        <dbReference type="Rhea" id="RHEA-COMP:10748"/>
        <dbReference type="ChEBI" id="CHEBI:83833"/>
        <dbReference type="ChEBI" id="CHEBI:83834"/>
        <dbReference type="EC" id="5.2.1.8"/>
    </reaction>
</comment>
<keyword evidence="7 10" id="KW-0413">Isomerase</keyword>
<sequence>MSVLLETTEGNIVIDLFIDQQPLACYNFLKLCKLNYYFFTPFYNLHKDLIVSSGDPDYPENTDGDAINSFGDVNVNNTTVKQNKYLPVPNSQHEYVDNSIGLVSFVTKKDTNGKDLVIGSQFTISLTENTENLKSFSQVYFGKVVEGFQVLEKINLSVVENLETRRLLKDIRITHTHNIYDPFPDPNFMHKKKSTEMPSDIQIANMRIPDLVSEESLEDSSTYSALALELMDDLPHYQIKPSPRTLFVAKLNPITTSESLNIIFNRFGKVINCNVVADHKTNKSLCYGFVEFEDKQQADQAYSKLKDGCIIDGRNVVIDFSQSVKNMKLQR</sequence>
<dbReference type="SMART" id="SM00360">
    <property type="entry name" value="RRM"/>
    <property type="match status" value="1"/>
</dbReference>
<evidence type="ECO:0000256" key="2">
    <source>
        <dbReference type="ARBA" id="ARBA00002388"/>
    </source>
</evidence>
<name>Q6BPQ5_DEBHA</name>
<evidence type="ECO:0000256" key="5">
    <source>
        <dbReference type="ARBA" id="ARBA00022884"/>
    </source>
</evidence>
<evidence type="ECO:0000256" key="1">
    <source>
        <dbReference type="ARBA" id="ARBA00000971"/>
    </source>
</evidence>
<comment type="function">
    <text evidence="2 10">PPIases accelerate the folding of proteins. It catalyzes the cis-trans isomerization of proline imidic peptide bonds in oligopeptides.</text>
</comment>
<dbReference type="InterPro" id="IPR002130">
    <property type="entry name" value="Cyclophilin-type_PPIase_dom"/>
</dbReference>
<dbReference type="Proteomes" id="UP000000599">
    <property type="component" value="Chromosome E"/>
</dbReference>
<dbReference type="InterPro" id="IPR035538">
    <property type="entry name" value="Cyclophilin_PPIL4"/>
</dbReference>
<evidence type="ECO:0000256" key="4">
    <source>
        <dbReference type="ARBA" id="ARBA00010739"/>
    </source>
</evidence>
<dbReference type="GO" id="GO:0003755">
    <property type="term" value="F:peptidyl-prolyl cis-trans isomerase activity"/>
    <property type="evidence" value="ECO:0007669"/>
    <property type="project" value="UniProtKB-UniRule"/>
</dbReference>
<dbReference type="PROSITE" id="PS50072">
    <property type="entry name" value="CSA_PPIASE_2"/>
    <property type="match status" value="1"/>
</dbReference>
<dbReference type="EC" id="5.2.1.8" evidence="10"/>
<dbReference type="STRING" id="284592.Q6BPQ5"/>
<evidence type="ECO:0000256" key="3">
    <source>
        <dbReference type="ARBA" id="ARBA00004123"/>
    </source>
</evidence>
<dbReference type="EMBL" id="CR382137">
    <property type="protein sequence ID" value="CAG88054.2"/>
    <property type="molecule type" value="Genomic_DNA"/>
</dbReference>
<dbReference type="InterPro" id="IPR012677">
    <property type="entry name" value="Nucleotide-bd_a/b_plait_sf"/>
</dbReference>
<dbReference type="InterPro" id="IPR035542">
    <property type="entry name" value="CRIP"/>
</dbReference>
<evidence type="ECO:0000256" key="10">
    <source>
        <dbReference type="RuleBase" id="RU365081"/>
    </source>
</evidence>
<keyword evidence="6 10" id="KW-0697">Rotamase</keyword>
<dbReference type="PANTHER" id="PTHR45843">
    <property type="entry name" value="PEPTIDYL-PROLYL CIS-TRANS ISOMERASE-LIKE 4"/>
    <property type="match status" value="1"/>
</dbReference>
<dbReference type="Gene3D" id="3.30.70.330">
    <property type="match status" value="1"/>
</dbReference>
<dbReference type="VEuPathDB" id="FungiDB:DEHA2E11660g"/>
<dbReference type="OMA" id="APKCCEN"/>
<evidence type="ECO:0000313" key="13">
    <source>
        <dbReference type="EMBL" id="CAG88054.2"/>
    </source>
</evidence>
<dbReference type="GO" id="GO:0000785">
    <property type="term" value="C:chromatin"/>
    <property type="evidence" value="ECO:0007669"/>
    <property type="project" value="EnsemblFungi"/>
</dbReference>
<evidence type="ECO:0000256" key="9">
    <source>
        <dbReference type="PROSITE-ProRule" id="PRU00176"/>
    </source>
</evidence>
<feature type="domain" description="RRM" evidence="12">
    <location>
        <begin position="244"/>
        <end position="323"/>
    </location>
</feature>
<keyword evidence="14" id="KW-1185">Reference proteome</keyword>
<comment type="similarity">
    <text evidence="4 10">Belongs to the cyclophilin-type PPIase family. PPIL4 subfamily.</text>
</comment>
<dbReference type="KEGG" id="dha:DEHA2E11660g"/>
<gene>
    <name evidence="13" type="ordered locus">DEHA2E11660g</name>
</gene>
<dbReference type="GeneID" id="2902651"/>